<protein>
    <submittedName>
        <fullName evidence="1">Uncharacterized protein</fullName>
    </submittedName>
</protein>
<evidence type="ECO:0000313" key="1">
    <source>
        <dbReference type="EMBL" id="KAI1697948.1"/>
    </source>
</evidence>
<keyword evidence="2" id="KW-1185">Reference proteome</keyword>
<proteinExistence type="predicted"/>
<comment type="caution">
    <text evidence="1">The sequence shown here is derived from an EMBL/GenBank/DDBJ whole genome shotgun (WGS) entry which is preliminary data.</text>
</comment>
<evidence type="ECO:0000313" key="2">
    <source>
        <dbReference type="Proteomes" id="UP001201812"/>
    </source>
</evidence>
<reference evidence="1" key="1">
    <citation type="submission" date="2022-01" db="EMBL/GenBank/DDBJ databases">
        <title>Genome Sequence Resource for Two Populations of Ditylenchus destructor, the Migratory Endoparasitic Phytonematode.</title>
        <authorList>
            <person name="Zhang H."/>
            <person name="Lin R."/>
            <person name="Xie B."/>
        </authorList>
    </citation>
    <scope>NUCLEOTIDE SEQUENCE</scope>
    <source>
        <strain evidence="1">BazhouSP</strain>
    </source>
</reference>
<dbReference type="EMBL" id="JAKKPZ010000242">
    <property type="protein sequence ID" value="KAI1697948.1"/>
    <property type="molecule type" value="Genomic_DNA"/>
</dbReference>
<sequence length="77" mass="8489">MARLSVSTTEALVTMTRKLLDQSRENAALAASSDARSLSKNPMFCTHMEPIDSFQATHLSNVLSISIHLLLHQCHIP</sequence>
<gene>
    <name evidence="1" type="ORF">DdX_18190</name>
</gene>
<organism evidence="1 2">
    <name type="scientific">Ditylenchus destructor</name>
    <dbReference type="NCBI Taxonomy" id="166010"/>
    <lineage>
        <taxon>Eukaryota</taxon>
        <taxon>Metazoa</taxon>
        <taxon>Ecdysozoa</taxon>
        <taxon>Nematoda</taxon>
        <taxon>Chromadorea</taxon>
        <taxon>Rhabditida</taxon>
        <taxon>Tylenchina</taxon>
        <taxon>Tylenchomorpha</taxon>
        <taxon>Sphaerularioidea</taxon>
        <taxon>Anguinidae</taxon>
        <taxon>Anguininae</taxon>
        <taxon>Ditylenchus</taxon>
    </lineage>
</organism>
<accession>A0AAD4QYI5</accession>
<dbReference type="AlphaFoldDB" id="A0AAD4QYI5"/>
<dbReference type="Proteomes" id="UP001201812">
    <property type="component" value="Unassembled WGS sequence"/>
</dbReference>
<name>A0AAD4QYI5_9BILA</name>